<dbReference type="EMBL" id="MGFE01000011">
    <property type="protein sequence ID" value="OGL99036.1"/>
    <property type="molecule type" value="Genomic_DNA"/>
</dbReference>
<evidence type="ECO:0008006" key="4">
    <source>
        <dbReference type="Google" id="ProtNLM"/>
    </source>
</evidence>
<gene>
    <name evidence="2" type="ORF">A2304_02730</name>
</gene>
<dbReference type="Proteomes" id="UP000176501">
    <property type="component" value="Unassembled WGS sequence"/>
</dbReference>
<feature type="region of interest" description="Disordered" evidence="1">
    <location>
        <begin position="133"/>
        <end position="174"/>
    </location>
</feature>
<protein>
    <recommendedName>
        <fullName evidence="4">Antitoxin</fullName>
    </recommendedName>
</protein>
<proteinExistence type="predicted"/>
<accession>A0A1F7W8W0</accession>
<evidence type="ECO:0000313" key="3">
    <source>
        <dbReference type="Proteomes" id="UP000176501"/>
    </source>
</evidence>
<feature type="compositionally biased region" description="Low complexity" evidence="1">
    <location>
        <begin position="80"/>
        <end position="90"/>
    </location>
</feature>
<organism evidence="2 3">
    <name type="scientific">Candidatus Uhrbacteria bacterium RIFOXYB2_FULL_57_15</name>
    <dbReference type="NCBI Taxonomy" id="1802422"/>
    <lineage>
        <taxon>Bacteria</taxon>
        <taxon>Candidatus Uhriibacteriota</taxon>
    </lineage>
</organism>
<comment type="caution">
    <text evidence="2">The sequence shown here is derived from an EMBL/GenBank/DDBJ whole genome shotgun (WGS) entry which is preliminary data.</text>
</comment>
<name>A0A1F7W8W0_9BACT</name>
<evidence type="ECO:0000313" key="2">
    <source>
        <dbReference type="EMBL" id="OGL99036.1"/>
    </source>
</evidence>
<reference evidence="2 3" key="1">
    <citation type="journal article" date="2016" name="Nat. Commun.">
        <title>Thousands of microbial genomes shed light on interconnected biogeochemical processes in an aquifer system.</title>
        <authorList>
            <person name="Anantharaman K."/>
            <person name="Brown C.T."/>
            <person name="Hug L.A."/>
            <person name="Sharon I."/>
            <person name="Castelle C.J."/>
            <person name="Probst A.J."/>
            <person name="Thomas B.C."/>
            <person name="Singh A."/>
            <person name="Wilkins M.J."/>
            <person name="Karaoz U."/>
            <person name="Brodie E.L."/>
            <person name="Williams K.H."/>
            <person name="Hubbard S.S."/>
            <person name="Banfield J.F."/>
        </authorList>
    </citation>
    <scope>NUCLEOTIDE SEQUENCE [LARGE SCALE GENOMIC DNA]</scope>
</reference>
<dbReference type="AlphaFoldDB" id="A0A1F7W8W0"/>
<feature type="compositionally biased region" description="Acidic residues" evidence="1">
    <location>
        <begin position="49"/>
        <end position="58"/>
    </location>
</feature>
<feature type="compositionally biased region" description="Basic and acidic residues" evidence="1">
    <location>
        <begin position="147"/>
        <end position="161"/>
    </location>
</feature>
<feature type="region of interest" description="Disordered" evidence="1">
    <location>
        <begin position="45"/>
        <end position="113"/>
    </location>
</feature>
<sequence length="174" mass="19861">MDKQLRRILDLIRRTGDRMVVTDTNGEDVYVVMGLEQYETLVDFQSSEDGGEWEEGWWDDNTGLDKPNNGPDVPDDAVRPETSPSPEPESALGQPSDIWEAMQSAGEPGDTWDLSKMSEIEKSDLERQFLEYQRQKGQESVVGATEQQKHEKPAENMKTDEDFGEEQFYLEPVE</sequence>
<evidence type="ECO:0000256" key="1">
    <source>
        <dbReference type="SAM" id="MobiDB-lite"/>
    </source>
</evidence>